<reference evidence="2 3" key="1">
    <citation type="submission" date="2023-01" db="EMBL/GenBank/DDBJ databases">
        <title>Psychrosphaera sp. nov., isolated from marine algae.</title>
        <authorList>
            <person name="Bayburt H."/>
            <person name="Choi B.J."/>
            <person name="Kim J.M."/>
            <person name="Choi D.G."/>
            <person name="Jeon C.O."/>
        </authorList>
    </citation>
    <scope>NUCLEOTIDE SEQUENCE [LARGE SCALE GENOMIC DNA]</scope>
    <source>
        <strain evidence="2 3">G1-22</strain>
    </source>
</reference>
<dbReference type="RefSeq" id="WP_215964879.1">
    <property type="nucleotide sequence ID" value="NZ_JAQOMS010000002.1"/>
</dbReference>
<comment type="caution">
    <text evidence="2">The sequence shown here is derived from an EMBL/GenBank/DDBJ whole genome shotgun (WGS) entry which is preliminary data.</text>
</comment>
<accession>A0ABT5F7Y2</accession>
<dbReference type="SMART" id="SM00899">
    <property type="entry name" value="FeoA"/>
    <property type="match status" value="1"/>
</dbReference>
<feature type="domain" description="Ferrous iron transporter FeoA-like" evidence="1">
    <location>
        <begin position="1"/>
        <end position="75"/>
    </location>
</feature>
<proteinExistence type="predicted"/>
<evidence type="ECO:0000259" key="1">
    <source>
        <dbReference type="SMART" id="SM00899"/>
    </source>
</evidence>
<name>A0ABT5F7Y2_9GAMM</name>
<sequence>MTLWDLTKNSLSTISHLSPTLEEALLVRLMEMGFETNQSITCLRRTPFSGPIVVQLGDSVFSLEQELAQHVYLATN</sequence>
<dbReference type="Proteomes" id="UP001528411">
    <property type="component" value="Unassembled WGS sequence"/>
</dbReference>
<evidence type="ECO:0000313" key="2">
    <source>
        <dbReference type="EMBL" id="MDC2887531.1"/>
    </source>
</evidence>
<dbReference type="InterPro" id="IPR007167">
    <property type="entry name" value="Fe-transptr_FeoA-like"/>
</dbReference>
<keyword evidence="3" id="KW-1185">Reference proteome</keyword>
<protein>
    <submittedName>
        <fullName evidence="2">FeoA family protein</fullName>
    </submittedName>
</protein>
<dbReference type="Pfam" id="PF04023">
    <property type="entry name" value="FeoA"/>
    <property type="match status" value="1"/>
</dbReference>
<gene>
    <name evidence="2" type="ORF">PN838_00115</name>
</gene>
<dbReference type="EMBL" id="JAQOMS010000002">
    <property type="protein sequence ID" value="MDC2887531.1"/>
    <property type="molecule type" value="Genomic_DNA"/>
</dbReference>
<evidence type="ECO:0000313" key="3">
    <source>
        <dbReference type="Proteomes" id="UP001528411"/>
    </source>
</evidence>
<organism evidence="2 3">
    <name type="scientific">Psychrosphaera algicola</name>
    <dbReference type="NCBI Taxonomy" id="3023714"/>
    <lineage>
        <taxon>Bacteria</taxon>
        <taxon>Pseudomonadati</taxon>
        <taxon>Pseudomonadota</taxon>
        <taxon>Gammaproteobacteria</taxon>
        <taxon>Alteromonadales</taxon>
        <taxon>Pseudoalteromonadaceae</taxon>
        <taxon>Psychrosphaera</taxon>
    </lineage>
</organism>